<evidence type="ECO:0000256" key="1">
    <source>
        <dbReference type="SAM" id="Coils"/>
    </source>
</evidence>
<feature type="region of interest" description="Disordered" evidence="2">
    <location>
        <begin position="113"/>
        <end position="161"/>
    </location>
</feature>
<protein>
    <recommendedName>
        <fullName evidence="3">PEHE domain-containing protein</fullName>
    </recommendedName>
</protein>
<dbReference type="Pfam" id="PF15275">
    <property type="entry name" value="PEHE"/>
    <property type="match status" value="1"/>
</dbReference>
<feature type="coiled-coil region" evidence="1">
    <location>
        <begin position="55"/>
        <end position="82"/>
    </location>
</feature>
<keyword evidence="1" id="KW-0175">Coiled coil</keyword>
<feature type="compositionally biased region" description="Basic and acidic residues" evidence="2">
    <location>
        <begin position="1"/>
        <end position="12"/>
    </location>
</feature>
<evidence type="ECO:0000259" key="3">
    <source>
        <dbReference type="PROSITE" id="PS52052"/>
    </source>
</evidence>
<keyword evidence="5" id="KW-1185">Reference proteome</keyword>
<evidence type="ECO:0000313" key="5">
    <source>
        <dbReference type="Proteomes" id="UP000494040"/>
    </source>
</evidence>
<organism evidence="4 5">
    <name type="scientific">Cimex lectularius</name>
    <name type="common">Bed bug</name>
    <name type="synonym">Acanthia lectularia</name>
    <dbReference type="NCBI Taxonomy" id="79782"/>
    <lineage>
        <taxon>Eukaryota</taxon>
        <taxon>Metazoa</taxon>
        <taxon>Ecdysozoa</taxon>
        <taxon>Arthropoda</taxon>
        <taxon>Hexapoda</taxon>
        <taxon>Insecta</taxon>
        <taxon>Pterygota</taxon>
        <taxon>Neoptera</taxon>
        <taxon>Paraneoptera</taxon>
        <taxon>Hemiptera</taxon>
        <taxon>Heteroptera</taxon>
        <taxon>Panheteroptera</taxon>
        <taxon>Cimicomorpha</taxon>
        <taxon>Cimicidae</taxon>
        <taxon>Cimex</taxon>
    </lineage>
</organism>
<dbReference type="Gene3D" id="6.10.250.2000">
    <property type="match status" value="1"/>
</dbReference>
<sequence>MALTADDQRDGPEGETQEDEPPAGEPEPTPADERDRMKDLLLADLDYIQQMYVHLNSKDKTISDLRHENEMLKKRIHRMGRRVSLTKMRNVHQKRSRLGSAGGVKKEFMIHDKSIERMGKRQRLEGEANDPARKKKKPKDEKKDHSDKEKKKKRNKFLDDGKELQVHNLAHSLKMQSEASIGPLLQRFSKLTVTSSAYYTSVGEKLTPMIPSSEPFKVTTLEVPKWTIKAYTSCFTIDGTENLSDDVFARRHFRLAIDEKRRKRWDVQRIREERRIEKLKERELKKNAKQEALNNPTPIQSFWPNPEEINDRLSLIVMEKIPVAVFGIPIPYSTECEPTLWWQNGKVQMNAKTKRRKR</sequence>
<dbReference type="Proteomes" id="UP000494040">
    <property type="component" value="Unassembled WGS sequence"/>
</dbReference>
<dbReference type="RefSeq" id="XP_014261261.1">
    <property type="nucleotide sequence ID" value="XM_014405775.2"/>
</dbReference>
<dbReference type="PANTHER" id="PTHR21656:SF2">
    <property type="entry name" value="MALE-SPECIFIC LETHAL 1 HOMOLOG"/>
    <property type="match status" value="1"/>
</dbReference>
<evidence type="ECO:0000313" key="4">
    <source>
        <dbReference type="EnsemblMetazoa" id="XP_014261261.1"/>
    </source>
</evidence>
<name>A0A8I6SBD8_CIMLE</name>
<evidence type="ECO:0000256" key="2">
    <source>
        <dbReference type="SAM" id="MobiDB-lite"/>
    </source>
</evidence>
<dbReference type="InterPro" id="IPR029332">
    <property type="entry name" value="PEHE_dom"/>
</dbReference>
<dbReference type="SMART" id="SM01300">
    <property type="entry name" value="PEHE"/>
    <property type="match status" value="1"/>
</dbReference>
<feature type="compositionally biased region" description="Basic and acidic residues" evidence="2">
    <location>
        <begin position="113"/>
        <end position="149"/>
    </location>
</feature>
<dbReference type="InterPro" id="IPR026711">
    <property type="entry name" value="Msl-1"/>
</dbReference>
<dbReference type="AlphaFoldDB" id="A0A8I6SBD8"/>
<dbReference type="GO" id="GO:0072487">
    <property type="term" value="C:MSL complex"/>
    <property type="evidence" value="ECO:0007669"/>
    <property type="project" value="InterPro"/>
</dbReference>
<dbReference type="GO" id="GO:0003682">
    <property type="term" value="F:chromatin binding"/>
    <property type="evidence" value="ECO:0007669"/>
    <property type="project" value="TreeGrafter"/>
</dbReference>
<dbReference type="GeneID" id="106673608"/>
<proteinExistence type="predicted"/>
<reference evidence="4" key="1">
    <citation type="submission" date="2022-01" db="UniProtKB">
        <authorList>
            <consortium name="EnsemblMetazoa"/>
        </authorList>
    </citation>
    <scope>IDENTIFICATION</scope>
</reference>
<dbReference type="OMA" id="ENITHVC"/>
<dbReference type="PANTHER" id="PTHR21656">
    <property type="entry name" value="MALE-SPECIFIC LETHAL-1 PROTEIN"/>
    <property type="match status" value="1"/>
</dbReference>
<feature type="region of interest" description="Disordered" evidence="2">
    <location>
        <begin position="1"/>
        <end position="36"/>
    </location>
</feature>
<dbReference type="PROSITE" id="PS52052">
    <property type="entry name" value="PEHE"/>
    <property type="match status" value="1"/>
</dbReference>
<feature type="compositionally biased region" description="Acidic residues" evidence="2">
    <location>
        <begin position="13"/>
        <end position="22"/>
    </location>
</feature>
<dbReference type="EnsemblMetazoa" id="XM_014405775.2">
    <property type="protein sequence ID" value="XP_014261261.1"/>
    <property type="gene ID" value="LOC106673608"/>
</dbReference>
<accession>A0A8I6SBD8</accession>
<dbReference type="KEGG" id="clec:106673608"/>
<dbReference type="Gene3D" id="1.20.5.170">
    <property type="match status" value="1"/>
</dbReference>
<feature type="domain" description="PEHE" evidence="3">
    <location>
        <begin position="220"/>
        <end position="342"/>
    </location>
</feature>
<dbReference type="OrthoDB" id="6022555at2759"/>